<dbReference type="EMBL" id="UINC01158380">
    <property type="protein sequence ID" value="SVD55892.1"/>
    <property type="molecule type" value="Genomic_DNA"/>
</dbReference>
<protein>
    <submittedName>
        <fullName evidence="1">Uncharacterized protein</fullName>
    </submittedName>
</protein>
<dbReference type="AlphaFoldDB" id="A0A382WAQ8"/>
<accession>A0A382WAQ8</accession>
<feature type="non-terminal residue" evidence="1">
    <location>
        <position position="1"/>
    </location>
</feature>
<proteinExistence type="predicted"/>
<evidence type="ECO:0000313" key="1">
    <source>
        <dbReference type="EMBL" id="SVD55892.1"/>
    </source>
</evidence>
<name>A0A382WAQ8_9ZZZZ</name>
<organism evidence="1">
    <name type="scientific">marine metagenome</name>
    <dbReference type="NCBI Taxonomy" id="408172"/>
    <lineage>
        <taxon>unclassified sequences</taxon>
        <taxon>metagenomes</taxon>
        <taxon>ecological metagenomes</taxon>
    </lineage>
</organism>
<sequence>KQVGLHLNRFRLVKNVQGVGA</sequence>
<gene>
    <name evidence="1" type="ORF">METZ01_LOCUS408746</name>
</gene>
<reference evidence="1" key="1">
    <citation type="submission" date="2018-05" db="EMBL/GenBank/DDBJ databases">
        <authorList>
            <person name="Lanie J.A."/>
            <person name="Ng W.-L."/>
            <person name="Kazmierczak K.M."/>
            <person name="Andrzejewski T.M."/>
            <person name="Davidsen T.M."/>
            <person name="Wayne K.J."/>
            <person name="Tettelin H."/>
            <person name="Glass J.I."/>
            <person name="Rusch D."/>
            <person name="Podicherti R."/>
            <person name="Tsui H.-C.T."/>
            <person name="Winkler M.E."/>
        </authorList>
    </citation>
    <scope>NUCLEOTIDE SEQUENCE</scope>
</reference>